<keyword evidence="2" id="KW-1185">Reference proteome</keyword>
<comment type="caution">
    <text evidence="1">The sequence shown here is derived from an EMBL/GenBank/DDBJ whole genome shotgun (WGS) entry which is preliminary data.</text>
</comment>
<evidence type="ECO:0000313" key="2">
    <source>
        <dbReference type="Proteomes" id="UP001177670"/>
    </source>
</evidence>
<dbReference type="EMBL" id="JAHYIQ010000048">
    <property type="protein sequence ID" value="KAK1117801.1"/>
    <property type="molecule type" value="Genomic_DNA"/>
</dbReference>
<dbReference type="Proteomes" id="UP001177670">
    <property type="component" value="Unassembled WGS sequence"/>
</dbReference>
<dbReference type="AlphaFoldDB" id="A0AA40FF34"/>
<protein>
    <submittedName>
        <fullName evidence="1">Uncharacterized protein</fullName>
    </submittedName>
</protein>
<evidence type="ECO:0000313" key="1">
    <source>
        <dbReference type="EMBL" id="KAK1117801.1"/>
    </source>
</evidence>
<proteinExistence type="predicted"/>
<dbReference type="InterPro" id="IPR019321">
    <property type="entry name" value="Nucleoporin_Nup88"/>
</dbReference>
<gene>
    <name evidence="1" type="ORF">K0M31_015736</name>
</gene>
<name>A0AA40FF34_9HYME</name>
<accession>A0AA40FF34</accession>
<organism evidence="1 2">
    <name type="scientific">Melipona bicolor</name>
    <dbReference type="NCBI Taxonomy" id="60889"/>
    <lineage>
        <taxon>Eukaryota</taxon>
        <taxon>Metazoa</taxon>
        <taxon>Ecdysozoa</taxon>
        <taxon>Arthropoda</taxon>
        <taxon>Hexapoda</taxon>
        <taxon>Insecta</taxon>
        <taxon>Pterygota</taxon>
        <taxon>Neoptera</taxon>
        <taxon>Endopterygota</taxon>
        <taxon>Hymenoptera</taxon>
        <taxon>Apocrita</taxon>
        <taxon>Aculeata</taxon>
        <taxon>Apoidea</taxon>
        <taxon>Anthophila</taxon>
        <taxon>Apidae</taxon>
        <taxon>Melipona</taxon>
    </lineage>
</organism>
<reference evidence="1" key="1">
    <citation type="submission" date="2021-10" db="EMBL/GenBank/DDBJ databases">
        <title>Melipona bicolor Genome sequencing and assembly.</title>
        <authorList>
            <person name="Araujo N.S."/>
            <person name="Arias M.C."/>
        </authorList>
    </citation>
    <scope>NUCLEOTIDE SEQUENCE</scope>
    <source>
        <strain evidence="1">USP_2M_L1-L4_2017</strain>
        <tissue evidence="1">Whole body</tissue>
    </source>
</reference>
<dbReference type="Pfam" id="PF10168">
    <property type="entry name" value="Nup88"/>
    <property type="match status" value="1"/>
</dbReference>
<sequence>MREEGGTGIRRGCRKYLVTKLRPTDIPIFEIKNLLINETGTQLALWGNLGLVLMELPKRWGKDGMFQGGKEEILCMARSGFAWTYQQPLTATPPNPDFKTPD</sequence>